<dbReference type="EMBL" id="JAAGNC010000215">
    <property type="protein sequence ID" value="NEC62648.1"/>
    <property type="molecule type" value="Genomic_DNA"/>
</dbReference>
<protein>
    <submittedName>
        <fullName evidence="2">Uncharacterized protein</fullName>
    </submittedName>
</protein>
<organism evidence="2 3">
    <name type="scientific">Amycolatopsis rubida</name>
    <dbReference type="NCBI Taxonomy" id="112413"/>
    <lineage>
        <taxon>Bacteria</taxon>
        <taxon>Bacillati</taxon>
        <taxon>Actinomycetota</taxon>
        <taxon>Actinomycetes</taxon>
        <taxon>Pseudonocardiales</taxon>
        <taxon>Pseudonocardiaceae</taxon>
        <taxon>Amycolatopsis</taxon>
    </lineage>
</organism>
<keyword evidence="3" id="KW-1185">Reference proteome</keyword>
<evidence type="ECO:0000313" key="2">
    <source>
        <dbReference type="EMBL" id="NEC62648.1"/>
    </source>
</evidence>
<comment type="caution">
    <text evidence="2">The sequence shown here is derived from an EMBL/GenBank/DDBJ whole genome shotgun (WGS) entry which is preliminary data.</text>
</comment>
<feature type="region of interest" description="Disordered" evidence="1">
    <location>
        <begin position="1"/>
        <end position="20"/>
    </location>
</feature>
<reference evidence="2 3" key="1">
    <citation type="submission" date="2020-01" db="EMBL/GenBank/DDBJ databases">
        <title>Insect and environment-associated Actinomycetes.</title>
        <authorList>
            <person name="Currrie C."/>
            <person name="Chevrette M."/>
            <person name="Carlson C."/>
            <person name="Stubbendieck R."/>
            <person name="Wendt-Pienkowski E."/>
        </authorList>
    </citation>
    <scope>NUCLEOTIDE SEQUENCE [LARGE SCALE GENOMIC DNA]</scope>
    <source>
        <strain evidence="2 3">SID8386</strain>
    </source>
</reference>
<evidence type="ECO:0000256" key="1">
    <source>
        <dbReference type="SAM" id="MobiDB-lite"/>
    </source>
</evidence>
<proteinExistence type="predicted"/>
<name>A0ABX0C671_9PSEU</name>
<accession>A0ABX0C671</accession>
<dbReference type="RefSeq" id="WP_163069793.1">
    <property type="nucleotide sequence ID" value="NZ_JAAGNC010000215.1"/>
</dbReference>
<gene>
    <name evidence="2" type="ORF">G3I59_45405</name>
</gene>
<evidence type="ECO:0000313" key="3">
    <source>
        <dbReference type="Proteomes" id="UP000470404"/>
    </source>
</evidence>
<sequence>MTVAEPTSEEVREAASGLGPRLSEEECQSCLTLPSWNLEACRALGAMVEPRPENRGGDRKWPIPLAIRLTRGTPGKALC</sequence>
<dbReference type="Proteomes" id="UP000470404">
    <property type="component" value="Unassembled WGS sequence"/>
</dbReference>